<evidence type="ECO:0000313" key="2">
    <source>
        <dbReference type="Proteomes" id="UP000317315"/>
    </source>
</evidence>
<dbReference type="Gene3D" id="3.10.450.530">
    <property type="entry name" value="Ribonuclease toxin, BrnT, of type II toxin-antitoxin system"/>
    <property type="match status" value="1"/>
</dbReference>
<name>A0A521CE76_9BACT</name>
<sequence length="98" mass="11663">MIPESLEFEWDENKSKKLKEKRGKSFEDILHYIQRGNVVSIQKRFNQKRYPGQLIIVLNIDGYPWVVPCELRGNKLRLITAYPSRKFKNLLKGKLDEK</sequence>
<dbReference type="Proteomes" id="UP000317315">
    <property type="component" value="Unassembled WGS sequence"/>
</dbReference>
<dbReference type="EMBL" id="FXTM01000012">
    <property type="protein sequence ID" value="SMO57737.1"/>
    <property type="molecule type" value="Genomic_DNA"/>
</dbReference>
<dbReference type="AlphaFoldDB" id="A0A521CE76"/>
<keyword evidence="2" id="KW-1185">Reference proteome</keyword>
<protein>
    <submittedName>
        <fullName evidence="1">Uncharacterized protein</fullName>
    </submittedName>
</protein>
<dbReference type="RefSeq" id="WP_142935520.1">
    <property type="nucleotide sequence ID" value="NZ_FXTM01000012.1"/>
</dbReference>
<accession>A0A521CE76</accession>
<organism evidence="1 2">
    <name type="scientific">Balnearium lithotrophicum</name>
    <dbReference type="NCBI Taxonomy" id="223788"/>
    <lineage>
        <taxon>Bacteria</taxon>
        <taxon>Pseudomonadati</taxon>
        <taxon>Aquificota</taxon>
        <taxon>Aquificia</taxon>
        <taxon>Desulfurobacteriales</taxon>
        <taxon>Desulfurobacteriaceae</taxon>
        <taxon>Balnearium</taxon>
    </lineage>
</organism>
<dbReference type="InterPro" id="IPR038573">
    <property type="entry name" value="BrnT_sf"/>
</dbReference>
<reference evidence="1 2" key="1">
    <citation type="submission" date="2017-05" db="EMBL/GenBank/DDBJ databases">
        <authorList>
            <person name="Varghese N."/>
            <person name="Submissions S."/>
        </authorList>
    </citation>
    <scope>NUCLEOTIDE SEQUENCE [LARGE SCALE GENOMIC DNA]</scope>
    <source>
        <strain evidence="1 2">DSM 16304</strain>
    </source>
</reference>
<evidence type="ECO:0000313" key="1">
    <source>
        <dbReference type="EMBL" id="SMO57737.1"/>
    </source>
</evidence>
<proteinExistence type="predicted"/>
<dbReference type="OrthoDB" id="9814045at2"/>
<gene>
    <name evidence="1" type="ORF">SAMN06269117_11223</name>
</gene>